<feature type="transmembrane region" description="Helical" evidence="1">
    <location>
        <begin position="44"/>
        <end position="61"/>
    </location>
</feature>
<feature type="transmembrane region" description="Helical" evidence="1">
    <location>
        <begin position="20"/>
        <end position="38"/>
    </location>
</feature>
<keyword evidence="3" id="KW-1185">Reference proteome</keyword>
<gene>
    <name evidence="2" type="ORF">SAMN06265360_11734</name>
</gene>
<evidence type="ECO:0000313" key="2">
    <source>
        <dbReference type="EMBL" id="SNR74443.1"/>
    </source>
</evidence>
<dbReference type="AlphaFoldDB" id="A0A238YV38"/>
<evidence type="ECO:0000313" key="3">
    <source>
        <dbReference type="Proteomes" id="UP000198348"/>
    </source>
</evidence>
<keyword evidence="1" id="KW-1133">Transmembrane helix</keyword>
<accession>A0A238YV38</accession>
<name>A0A238YV38_9PSEU</name>
<dbReference type="EMBL" id="FZNW01000017">
    <property type="protein sequence ID" value="SNR74443.1"/>
    <property type="molecule type" value="Genomic_DNA"/>
</dbReference>
<dbReference type="RefSeq" id="WP_089302517.1">
    <property type="nucleotide sequence ID" value="NZ_FZNW01000017.1"/>
</dbReference>
<protein>
    <submittedName>
        <fullName evidence="2">Uncharacterized protein</fullName>
    </submittedName>
</protein>
<proteinExistence type="predicted"/>
<reference evidence="2 3" key="1">
    <citation type="submission" date="2017-06" db="EMBL/GenBank/DDBJ databases">
        <authorList>
            <person name="Kim H.J."/>
            <person name="Triplett B.A."/>
        </authorList>
    </citation>
    <scope>NUCLEOTIDE SEQUENCE [LARGE SCALE GENOMIC DNA]</scope>
    <source>
        <strain evidence="2 3">DSM 45207</strain>
    </source>
</reference>
<keyword evidence="1" id="KW-0812">Transmembrane</keyword>
<sequence>MPPADPSVLQSLVRPRSVQMAFVLWMIYVGISLVVLGLGAAHGTLSMLSVLPVVAALVFMYRSESNSFFRS</sequence>
<keyword evidence="1" id="KW-0472">Membrane</keyword>
<evidence type="ECO:0000256" key="1">
    <source>
        <dbReference type="SAM" id="Phobius"/>
    </source>
</evidence>
<dbReference type="Proteomes" id="UP000198348">
    <property type="component" value="Unassembled WGS sequence"/>
</dbReference>
<organism evidence="2 3">
    <name type="scientific">Haloechinothrix alba</name>
    <dbReference type="NCBI Taxonomy" id="664784"/>
    <lineage>
        <taxon>Bacteria</taxon>
        <taxon>Bacillati</taxon>
        <taxon>Actinomycetota</taxon>
        <taxon>Actinomycetes</taxon>
        <taxon>Pseudonocardiales</taxon>
        <taxon>Pseudonocardiaceae</taxon>
        <taxon>Haloechinothrix</taxon>
    </lineage>
</organism>